<evidence type="ECO:0000256" key="1">
    <source>
        <dbReference type="SAM" id="MobiDB-lite"/>
    </source>
</evidence>
<reference evidence="2 3" key="2">
    <citation type="submission" date="2018-03" db="EMBL/GenBank/DDBJ databases">
        <title>The ancient ancestry and fast evolution of plastids.</title>
        <authorList>
            <person name="Moore K.R."/>
            <person name="Magnabosco C."/>
            <person name="Momper L."/>
            <person name="Gold D.A."/>
            <person name="Bosak T."/>
            <person name="Fournier G.P."/>
        </authorList>
    </citation>
    <scope>NUCLEOTIDE SEQUENCE [LARGE SCALE GENOMIC DNA]</scope>
    <source>
        <strain evidence="2 3">CCAP 1448/3</strain>
    </source>
</reference>
<dbReference type="AlphaFoldDB" id="A0A2T1BYV1"/>
<evidence type="ECO:0000313" key="2">
    <source>
        <dbReference type="EMBL" id="PSB01043.1"/>
    </source>
</evidence>
<evidence type="ECO:0000313" key="3">
    <source>
        <dbReference type="Proteomes" id="UP000238762"/>
    </source>
</evidence>
<sequence length="95" mass="10469">MGEKCFRGSYPDSKADSLRRKAINAVKELISWNLLSVESRSAGNGSQTSNLYCLTDDAVWHKSPSSPSPNARKSRAYQPRHQGRGVVMGEHHPGD</sequence>
<dbReference type="EMBL" id="PVWJ01000136">
    <property type="protein sequence ID" value="PSB01043.1"/>
    <property type="molecule type" value="Genomic_DNA"/>
</dbReference>
<proteinExistence type="predicted"/>
<reference evidence="2 3" key="1">
    <citation type="submission" date="2018-02" db="EMBL/GenBank/DDBJ databases">
        <authorList>
            <person name="Cohen D.B."/>
            <person name="Kent A.D."/>
        </authorList>
    </citation>
    <scope>NUCLEOTIDE SEQUENCE [LARGE SCALE GENOMIC DNA]</scope>
    <source>
        <strain evidence="2 3">CCAP 1448/3</strain>
    </source>
</reference>
<gene>
    <name evidence="2" type="ORF">C7B64_20425</name>
</gene>
<accession>A0A2T1BYV1</accession>
<keyword evidence="3" id="KW-1185">Reference proteome</keyword>
<feature type="non-terminal residue" evidence="2">
    <location>
        <position position="95"/>
    </location>
</feature>
<dbReference type="Proteomes" id="UP000238762">
    <property type="component" value="Unassembled WGS sequence"/>
</dbReference>
<name>A0A2T1BYV1_9CYAN</name>
<comment type="caution">
    <text evidence="2">The sequence shown here is derived from an EMBL/GenBank/DDBJ whole genome shotgun (WGS) entry which is preliminary data.</text>
</comment>
<protein>
    <submittedName>
        <fullName evidence="2">Uncharacterized protein</fullName>
    </submittedName>
</protein>
<feature type="region of interest" description="Disordered" evidence="1">
    <location>
        <begin position="62"/>
        <end position="95"/>
    </location>
</feature>
<organism evidence="2 3">
    <name type="scientific">Merismopedia glauca CCAP 1448/3</name>
    <dbReference type="NCBI Taxonomy" id="1296344"/>
    <lineage>
        <taxon>Bacteria</taxon>
        <taxon>Bacillati</taxon>
        <taxon>Cyanobacteriota</taxon>
        <taxon>Cyanophyceae</taxon>
        <taxon>Synechococcales</taxon>
        <taxon>Merismopediaceae</taxon>
        <taxon>Merismopedia</taxon>
    </lineage>
</organism>